<dbReference type="Proteomes" id="UP001149165">
    <property type="component" value="Unassembled WGS sequence"/>
</dbReference>
<keyword evidence="3" id="KW-1185">Reference proteome</keyword>
<dbReference type="AlphaFoldDB" id="A0A9W9FIS9"/>
<protein>
    <submittedName>
        <fullName evidence="2">Uncharacterized protein</fullName>
    </submittedName>
</protein>
<keyword evidence="1" id="KW-0472">Membrane</keyword>
<name>A0A9W9FIS9_9EURO</name>
<reference evidence="2" key="1">
    <citation type="submission" date="2022-11" db="EMBL/GenBank/DDBJ databases">
        <authorList>
            <person name="Petersen C."/>
        </authorList>
    </citation>
    <scope>NUCLEOTIDE SEQUENCE</scope>
    <source>
        <strain evidence="2">IBT 30069</strain>
    </source>
</reference>
<dbReference type="OrthoDB" id="3254104at2759"/>
<feature type="transmembrane region" description="Helical" evidence="1">
    <location>
        <begin position="53"/>
        <end position="73"/>
    </location>
</feature>
<proteinExistence type="predicted"/>
<keyword evidence="1" id="KW-0812">Transmembrane</keyword>
<gene>
    <name evidence="2" type="ORF">N7456_006984</name>
</gene>
<organism evidence="2 3">
    <name type="scientific">Penicillium angulare</name>
    <dbReference type="NCBI Taxonomy" id="116970"/>
    <lineage>
        <taxon>Eukaryota</taxon>
        <taxon>Fungi</taxon>
        <taxon>Dikarya</taxon>
        <taxon>Ascomycota</taxon>
        <taxon>Pezizomycotina</taxon>
        <taxon>Eurotiomycetes</taxon>
        <taxon>Eurotiomycetidae</taxon>
        <taxon>Eurotiales</taxon>
        <taxon>Aspergillaceae</taxon>
        <taxon>Penicillium</taxon>
    </lineage>
</organism>
<keyword evidence="1" id="KW-1133">Transmembrane helix</keyword>
<evidence type="ECO:0000313" key="3">
    <source>
        <dbReference type="Proteomes" id="UP001149165"/>
    </source>
</evidence>
<feature type="transmembrane region" description="Helical" evidence="1">
    <location>
        <begin position="170"/>
        <end position="195"/>
    </location>
</feature>
<reference evidence="2" key="2">
    <citation type="journal article" date="2023" name="IMA Fungus">
        <title>Comparative genomic study of the Penicillium genus elucidates a diverse pangenome and 15 lateral gene transfer events.</title>
        <authorList>
            <person name="Petersen C."/>
            <person name="Sorensen T."/>
            <person name="Nielsen M.R."/>
            <person name="Sondergaard T.E."/>
            <person name="Sorensen J.L."/>
            <person name="Fitzpatrick D.A."/>
            <person name="Frisvad J.C."/>
            <person name="Nielsen K.L."/>
        </authorList>
    </citation>
    <scope>NUCLEOTIDE SEQUENCE</scope>
    <source>
        <strain evidence="2">IBT 30069</strain>
    </source>
</reference>
<evidence type="ECO:0000313" key="2">
    <source>
        <dbReference type="EMBL" id="KAJ5100932.1"/>
    </source>
</evidence>
<dbReference type="EMBL" id="JAPQKH010000004">
    <property type="protein sequence ID" value="KAJ5100932.1"/>
    <property type="molecule type" value="Genomic_DNA"/>
</dbReference>
<sequence>MSIRTFIRLPHTFWKTVRCWYNSDKNVLSQDTPRPRSETRYARMLREEAEVQFTYNIIASTANWVLLAGYLVVPGTFTSLQTSNQVESALNHNGTGRHILHTIHNPPLIGIACLFLMAGSFALLWLFHFRQLRYIYTWLINKIFMPVSLNAAAGLLTTLVNVYTSRAGHWSVMALATAVVTGFTTLAFSLLFYVYRFQMLQKVMVDRRLFHS</sequence>
<feature type="transmembrane region" description="Helical" evidence="1">
    <location>
        <begin position="108"/>
        <end position="127"/>
    </location>
</feature>
<accession>A0A9W9FIS9</accession>
<feature type="transmembrane region" description="Helical" evidence="1">
    <location>
        <begin position="139"/>
        <end position="164"/>
    </location>
</feature>
<evidence type="ECO:0000256" key="1">
    <source>
        <dbReference type="SAM" id="Phobius"/>
    </source>
</evidence>
<comment type="caution">
    <text evidence="2">The sequence shown here is derived from an EMBL/GenBank/DDBJ whole genome shotgun (WGS) entry which is preliminary data.</text>
</comment>